<feature type="compositionally biased region" description="Low complexity" evidence="1">
    <location>
        <begin position="178"/>
        <end position="259"/>
    </location>
</feature>
<dbReference type="InterPro" id="IPR036779">
    <property type="entry name" value="LysM_dom_sf"/>
</dbReference>
<feature type="signal peptide" evidence="2">
    <location>
        <begin position="1"/>
        <end position="32"/>
    </location>
</feature>
<name>W1Q2U7_ABIDE</name>
<dbReference type="InterPro" id="IPR018392">
    <property type="entry name" value="LysM"/>
</dbReference>
<dbReference type="SMART" id="SM00257">
    <property type="entry name" value="LysM"/>
    <property type="match status" value="1"/>
</dbReference>
<dbReference type="HOGENOM" id="CLU_077123_0_0_9"/>
<comment type="caution">
    <text evidence="4">The sequence shown here is derived from an EMBL/GenBank/DDBJ whole genome shotgun (WGS) entry which is preliminary data.</text>
</comment>
<dbReference type="EMBL" id="ACIN03000011">
    <property type="protein sequence ID" value="ESK65465.1"/>
    <property type="molecule type" value="Genomic_DNA"/>
</dbReference>
<dbReference type="SUPFAM" id="SSF54106">
    <property type="entry name" value="LysM domain"/>
    <property type="match status" value="1"/>
</dbReference>
<feature type="domain" description="LysM" evidence="3">
    <location>
        <begin position="59"/>
        <end position="103"/>
    </location>
</feature>
<proteinExistence type="predicted"/>
<evidence type="ECO:0000256" key="1">
    <source>
        <dbReference type="SAM" id="MobiDB-lite"/>
    </source>
</evidence>
<dbReference type="PROSITE" id="PS51782">
    <property type="entry name" value="LYSM"/>
    <property type="match status" value="1"/>
</dbReference>
<dbReference type="Gene3D" id="3.10.350.10">
    <property type="entry name" value="LysM domain"/>
    <property type="match status" value="1"/>
</dbReference>
<evidence type="ECO:0000313" key="4">
    <source>
        <dbReference type="EMBL" id="ESK65465.1"/>
    </source>
</evidence>
<keyword evidence="5" id="KW-1185">Reference proteome</keyword>
<accession>W1Q2U7</accession>
<reference evidence="4" key="1">
    <citation type="submission" date="2013-06" db="EMBL/GenBank/DDBJ databases">
        <authorList>
            <person name="Weinstock G."/>
            <person name="Sodergren E."/>
            <person name="Clifton S."/>
            <person name="Fulton L."/>
            <person name="Fulton B."/>
            <person name="Courtney L."/>
            <person name="Fronick C."/>
            <person name="Harrison M."/>
            <person name="Strong C."/>
            <person name="Farmer C."/>
            <person name="Delahaunty K."/>
            <person name="Markovic C."/>
            <person name="Hall O."/>
            <person name="Minx P."/>
            <person name="Tomlinson C."/>
            <person name="Mitreva M."/>
            <person name="Nelson J."/>
            <person name="Hou S."/>
            <person name="Wollam A."/>
            <person name="Pepin K.H."/>
            <person name="Johnson M."/>
            <person name="Bhonagiri V."/>
            <person name="Nash W.E."/>
            <person name="Warren W."/>
            <person name="Chinwalla A."/>
            <person name="Mardis E.R."/>
            <person name="Wilson R.K."/>
        </authorList>
    </citation>
    <scope>NUCLEOTIDE SEQUENCE [LARGE SCALE GENOMIC DNA]</scope>
    <source>
        <strain evidence="4">ATCC 49176</strain>
    </source>
</reference>
<dbReference type="Pfam" id="PF01476">
    <property type="entry name" value="LysM"/>
    <property type="match status" value="1"/>
</dbReference>
<feature type="region of interest" description="Disordered" evidence="1">
    <location>
        <begin position="178"/>
        <end position="276"/>
    </location>
</feature>
<organism evidence="4 5">
    <name type="scientific">Abiotrophia defectiva ATCC 49176</name>
    <dbReference type="NCBI Taxonomy" id="592010"/>
    <lineage>
        <taxon>Bacteria</taxon>
        <taxon>Bacillati</taxon>
        <taxon>Bacillota</taxon>
        <taxon>Bacilli</taxon>
        <taxon>Lactobacillales</taxon>
        <taxon>Aerococcaceae</taxon>
        <taxon>Abiotrophia</taxon>
    </lineage>
</organism>
<feature type="chain" id="PRO_5004807975" evidence="2">
    <location>
        <begin position="33"/>
        <end position="352"/>
    </location>
</feature>
<evidence type="ECO:0000259" key="3">
    <source>
        <dbReference type="PROSITE" id="PS51782"/>
    </source>
</evidence>
<dbReference type="OrthoDB" id="9798935at2"/>
<evidence type="ECO:0000256" key="2">
    <source>
        <dbReference type="SAM" id="SignalP"/>
    </source>
</evidence>
<evidence type="ECO:0000313" key="5">
    <source>
        <dbReference type="Proteomes" id="UP000019050"/>
    </source>
</evidence>
<dbReference type="CDD" id="cd00118">
    <property type="entry name" value="LysM"/>
    <property type="match status" value="1"/>
</dbReference>
<dbReference type="STRING" id="592010.GCWU000182_001142"/>
<gene>
    <name evidence="4" type="ORF">GCWU000182_001142</name>
</gene>
<protein>
    <submittedName>
        <fullName evidence="4">LysM domain protein</fullName>
    </submittedName>
</protein>
<keyword evidence="2" id="KW-0732">Signal</keyword>
<sequence>MYKGDIYMKKTLKVVTALTVLGFAAQQATALAVDYSDASVTGWVQRTVEHVRNSVTNSQYYVVQWGDTLWTISQALDVPTESLVGLNGIANPDLIIAGSVIYYNPSANTVTLDDRQGNVETVQADTHQQVTAETVPQEVLAEASQQPVDLSPVTQVHQAPTASAAAFQEAQAAAAAQAQEQAQPVAEPASAQEQASQSSESQVQAASEVNAPVSVEESSSPVAESTAPVAETPAPVQEAPATPAAPALAESSEEAAPAAEESKTEETSNSSSSGYQGIQSAAKEWIAQKESGGDYNAVNPSGRYIGRYQLTAEYLNGDYSIENQERVADEYVKNRYGSWEAAKVFWEANGWY</sequence>
<dbReference type="AlphaFoldDB" id="W1Q2U7"/>
<dbReference type="eggNOG" id="COG1388">
    <property type="taxonomic scope" value="Bacteria"/>
</dbReference>
<dbReference type="Proteomes" id="UP000019050">
    <property type="component" value="Unassembled WGS sequence"/>
</dbReference>